<gene>
    <name evidence="2" type="ORF">I4641_08700</name>
</gene>
<comment type="caution">
    <text evidence="2">The sequence shown here is derived from an EMBL/GenBank/DDBJ whole genome shotgun (WGS) entry which is preliminary data.</text>
</comment>
<keyword evidence="3" id="KW-1185">Reference proteome</keyword>
<dbReference type="Proteomes" id="UP000729733">
    <property type="component" value="Unassembled WGS sequence"/>
</dbReference>
<dbReference type="GO" id="GO:0006396">
    <property type="term" value="P:RNA processing"/>
    <property type="evidence" value="ECO:0007669"/>
    <property type="project" value="InterPro"/>
</dbReference>
<evidence type="ECO:0000313" key="2">
    <source>
        <dbReference type="EMBL" id="MCC0177054.1"/>
    </source>
</evidence>
<dbReference type="GO" id="GO:0004525">
    <property type="term" value="F:ribonuclease III activity"/>
    <property type="evidence" value="ECO:0007669"/>
    <property type="project" value="InterPro"/>
</dbReference>
<dbReference type="RefSeq" id="WP_229640092.1">
    <property type="nucleotide sequence ID" value="NZ_JADWDC010000016.1"/>
</dbReference>
<dbReference type="Gene3D" id="1.10.1520.10">
    <property type="entry name" value="Ribonuclease III domain"/>
    <property type="match status" value="1"/>
</dbReference>
<sequence length="323" mass="37486">MSDNWDSSRVEQKISINFKYDETLRLALIHPSYAKLIEEPEIDNQRLTYLGETMLNLIIVDYICDNFSHFQVGKLKALRDKLTESDRLTKLWYDLQLGESYPFLGLKEERHRLRVKQSNPFEKAFKALVGAIYIDRGFSQARNWLQKHLIVPLLKPYLKPELSRDSSVKQIELLGNSLLEGVAVDYLYRHILSASPTRLKSLAKKLTAKDSQSKYVAQIPDAAWGEIVSNENKPKSCKTLLAKVYLNLNESNSKSSFRKVSSFMKEYCFDDDEIMERAISLLLKDGKPQKWIIHNVMGYPSNKYNEGREKFHELQKLTNKLDD</sequence>
<dbReference type="AlphaFoldDB" id="A0A964BPT6"/>
<dbReference type="SUPFAM" id="SSF69065">
    <property type="entry name" value="RNase III domain-like"/>
    <property type="match status" value="1"/>
</dbReference>
<evidence type="ECO:0000259" key="1">
    <source>
        <dbReference type="PROSITE" id="PS50142"/>
    </source>
</evidence>
<evidence type="ECO:0000313" key="3">
    <source>
        <dbReference type="Proteomes" id="UP000729733"/>
    </source>
</evidence>
<accession>A0A964BPT6</accession>
<dbReference type="CDD" id="cd00593">
    <property type="entry name" value="RIBOc"/>
    <property type="match status" value="1"/>
</dbReference>
<feature type="domain" description="RNase III" evidence="1">
    <location>
        <begin position="7"/>
        <end position="137"/>
    </location>
</feature>
<dbReference type="InterPro" id="IPR000999">
    <property type="entry name" value="RNase_III_dom"/>
</dbReference>
<proteinExistence type="predicted"/>
<dbReference type="EMBL" id="JADWDC010000016">
    <property type="protein sequence ID" value="MCC0177054.1"/>
    <property type="molecule type" value="Genomic_DNA"/>
</dbReference>
<name>A0A964BPT6_9CYAN</name>
<dbReference type="InterPro" id="IPR036389">
    <property type="entry name" value="RNase_III_sf"/>
</dbReference>
<organism evidence="2 3">
    <name type="scientific">Waterburya agarophytonicola KI4</name>
    <dbReference type="NCBI Taxonomy" id="2874699"/>
    <lineage>
        <taxon>Bacteria</taxon>
        <taxon>Bacillati</taxon>
        <taxon>Cyanobacteriota</taxon>
        <taxon>Cyanophyceae</taxon>
        <taxon>Pleurocapsales</taxon>
        <taxon>Hyellaceae</taxon>
        <taxon>Waterburya</taxon>
        <taxon>Waterburya agarophytonicola</taxon>
    </lineage>
</organism>
<dbReference type="SMART" id="SM00535">
    <property type="entry name" value="RIBOc"/>
    <property type="match status" value="1"/>
</dbReference>
<reference evidence="2" key="1">
    <citation type="journal article" date="2021" name="Antonie Van Leeuwenhoek">
        <title>Draft genome and description of Waterburya agarophytonicola gen. nov. sp. nov. (Pleurocapsales, Cyanobacteria): a seaweed symbiont.</title>
        <authorList>
            <person name="Bonthond G."/>
            <person name="Shalygin S."/>
            <person name="Bayer T."/>
            <person name="Weinberger F."/>
        </authorList>
    </citation>
    <scope>NUCLEOTIDE SEQUENCE</scope>
    <source>
        <strain evidence="2">KI4</strain>
    </source>
</reference>
<protein>
    <submittedName>
        <fullName evidence="2">Ribonuclease III</fullName>
    </submittedName>
</protein>
<dbReference type="PROSITE" id="PS50142">
    <property type="entry name" value="RNASE_3_2"/>
    <property type="match status" value="1"/>
</dbReference>
<dbReference type="Pfam" id="PF14622">
    <property type="entry name" value="Ribonucleas_3_3"/>
    <property type="match status" value="1"/>
</dbReference>